<organism evidence="15 16">
    <name type="scientific">Amorphotheca resinae ATCC 22711</name>
    <dbReference type="NCBI Taxonomy" id="857342"/>
    <lineage>
        <taxon>Eukaryota</taxon>
        <taxon>Fungi</taxon>
        <taxon>Dikarya</taxon>
        <taxon>Ascomycota</taxon>
        <taxon>Pezizomycotina</taxon>
        <taxon>Leotiomycetes</taxon>
        <taxon>Helotiales</taxon>
        <taxon>Amorphothecaceae</taxon>
        <taxon>Amorphotheca</taxon>
    </lineage>
</organism>
<comment type="catalytic activity">
    <reaction evidence="1 12">
        <text>Endohydrolysis of (1-&gt;4)-beta-D-xylosidic linkages in xylans.</text>
        <dbReference type="EC" id="3.2.1.8"/>
    </reaction>
</comment>
<evidence type="ECO:0000256" key="6">
    <source>
        <dbReference type="ARBA" id="ARBA00022651"/>
    </source>
</evidence>
<dbReference type="STRING" id="857342.A0A2T3BCC5"/>
<evidence type="ECO:0000256" key="1">
    <source>
        <dbReference type="ARBA" id="ARBA00000681"/>
    </source>
</evidence>
<keyword evidence="6" id="KW-0858">Xylan degradation</keyword>
<keyword evidence="13" id="KW-0732">Signal</keyword>
<dbReference type="PROSITE" id="PS00591">
    <property type="entry name" value="GH10_1"/>
    <property type="match status" value="1"/>
</dbReference>
<dbReference type="InterPro" id="IPR017853">
    <property type="entry name" value="GH"/>
</dbReference>
<evidence type="ECO:0000256" key="5">
    <source>
        <dbReference type="ARBA" id="ARBA00022525"/>
    </source>
</evidence>
<evidence type="ECO:0000313" key="16">
    <source>
        <dbReference type="Proteomes" id="UP000241818"/>
    </source>
</evidence>
<evidence type="ECO:0000313" key="15">
    <source>
        <dbReference type="EMBL" id="PSS25919.1"/>
    </source>
</evidence>
<evidence type="ECO:0000256" key="3">
    <source>
        <dbReference type="ARBA" id="ARBA00004851"/>
    </source>
</evidence>
<dbReference type="InParanoid" id="A0A2T3BCC5"/>
<dbReference type="PANTHER" id="PTHR31490:SF35">
    <property type="entry name" value="ENDO-1,4-BETA-XYLANASE"/>
    <property type="match status" value="1"/>
</dbReference>
<keyword evidence="9 12" id="KW-0326">Glycosidase</keyword>
<dbReference type="EC" id="3.2.1.8" evidence="12"/>
<keyword evidence="10 12" id="KW-0624">Polysaccharide degradation</keyword>
<dbReference type="GO" id="GO:0045493">
    <property type="term" value="P:xylan catabolic process"/>
    <property type="evidence" value="ECO:0007669"/>
    <property type="project" value="UniProtKB-KW"/>
</dbReference>
<keyword evidence="5" id="KW-0964">Secreted</keyword>
<evidence type="ECO:0000256" key="7">
    <source>
        <dbReference type="ARBA" id="ARBA00022801"/>
    </source>
</evidence>
<dbReference type="RefSeq" id="XP_024724518.1">
    <property type="nucleotide sequence ID" value="XM_024869105.1"/>
</dbReference>
<accession>A0A2T3BCC5</accession>
<dbReference type="InterPro" id="IPR044846">
    <property type="entry name" value="GH10"/>
</dbReference>
<keyword evidence="16" id="KW-1185">Reference proteome</keyword>
<keyword evidence="7 12" id="KW-0378">Hydrolase</keyword>
<protein>
    <recommendedName>
        <fullName evidence="12">Beta-xylanase</fullName>
        <ecNumber evidence="12">3.2.1.8</ecNumber>
    </recommendedName>
</protein>
<dbReference type="InterPro" id="IPR031158">
    <property type="entry name" value="GH10_AS"/>
</dbReference>
<reference evidence="15 16" key="1">
    <citation type="journal article" date="2018" name="New Phytol.">
        <title>Comparative genomics and transcriptomics depict ericoid mycorrhizal fungi as versatile saprotrophs and plant mutualists.</title>
        <authorList>
            <person name="Martino E."/>
            <person name="Morin E."/>
            <person name="Grelet G.A."/>
            <person name="Kuo A."/>
            <person name="Kohler A."/>
            <person name="Daghino S."/>
            <person name="Barry K.W."/>
            <person name="Cichocki N."/>
            <person name="Clum A."/>
            <person name="Dockter R.B."/>
            <person name="Hainaut M."/>
            <person name="Kuo R.C."/>
            <person name="LaButti K."/>
            <person name="Lindahl B.D."/>
            <person name="Lindquist E.A."/>
            <person name="Lipzen A."/>
            <person name="Khouja H.R."/>
            <person name="Magnuson J."/>
            <person name="Murat C."/>
            <person name="Ohm R.A."/>
            <person name="Singer S.W."/>
            <person name="Spatafora J.W."/>
            <person name="Wang M."/>
            <person name="Veneault-Fourrey C."/>
            <person name="Henrissat B."/>
            <person name="Grigoriev I.V."/>
            <person name="Martin F.M."/>
            <person name="Perotto S."/>
        </authorList>
    </citation>
    <scope>NUCLEOTIDE SEQUENCE [LARGE SCALE GENOMIC DNA]</scope>
    <source>
        <strain evidence="15 16">ATCC 22711</strain>
    </source>
</reference>
<feature type="chain" id="PRO_5015678425" description="Beta-xylanase" evidence="13">
    <location>
        <begin position="20"/>
        <end position="342"/>
    </location>
</feature>
<evidence type="ECO:0000256" key="8">
    <source>
        <dbReference type="ARBA" id="ARBA00023277"/>
    </source>
</evidence>
<evidence type="ECO:0000256" key="2">
    <source>
        <dbReference type="ARBA" id="ARBA00004613"/>
    </source>
</evidence>
<dbReference type="Gene3D" id="3.20.20.80">
    <property type="entry name" value="Glycosidases"/>
    <property type="match status" value="1"/>
</dbReference>
<evidence type="ECO:0000259" key="14">
    <source>
        <dbReference type="PROSITE" id="PS51760"/>
    </source>
</evidence>
<feature type="domain" description="GH10" evidence="14">
    <location>
        <begin position="18"/>
        <end position="330"/>
    </location>
</feature>
<dbReference type="Proteomes" id="UP000241818">
    <property type="component" value="Unassembled WGS sequence"/>
</dbReference>
<comment type="subcellular location">
    <subcellularLocation>
        <location evidence="2">Secreted</location>
    </subcellularLocation>
</comment>
<dbReference type="AlphaFoldDB" id="A0A2T3BCC5"/>
<dbReference type="SUPFAM" id="SSF51445">
    <property type="entry name" value="(Trans)glycosidases"/>
    <property type="match status" value="1"/>
</dbReference>
<dbReference type="InterPro" id="IPR001000">
    <property type="entry name" value="GH10_dom"/>
</dbReference>
<comment type="similarity">
    <text evidence="4 12">Belongs to the glycosyl hydrolase 10 (cellulase F) family.</text>
</comment>
<evidence type="ECO:0000256" key="9">
    <source>
        <dbReference type="ARBA" id="ARBA00023295"/>
    </source>
</evidence>
<name>A0A2T3BCC5_AMORE</name>
<sequence length="342" mass="37903">MRFPFLLLAAWASIPRSSAQLNELAKAAGKLYFGTATDNPELSNSTYISILDDTREFGQLTPSNGMKPSPGVFNYTPGSIVANLATKNRQILRCHNLVWYSQLAPWVTTTTWTAASLTRALVQHITHEVSHWRSQCYAWDVVNEALNDDGSYRNNTFLQILGPEYLKIAFAAAAAADPAARLYYNDYNIEYAGPKARAAREKIVGFLQDAGIRIDGVGLESHFLVGETPSLEDQVENMQSFVRMGVDVAITELDVRMLNPPDEASLAQQTKDYQAAVGACLQVPRCVGITVWDFYDPFSWIPGTFPGYGSADLYFPDFTKHPAYYGVMDVLKNDTGVGRSRD</sequence>
<keyword evidence="8 12" id="KW-0119">Carbohydrate metabolism</keyword>
<feature type="signal peptide" evidence="13">
    <location>
        <begin position="1"/>
        <end position="19"/>
    </location>
</feature>
<evidence type="ECO:0000256" key="11">
    <source>
        <dbReference type="PROSITE-ProRule" id="PRU10061"/>
    </source>
</evidence>
<dbReference type="EMBL" id="KZ679007">
    <property type="protein sequence ID" value="PSS25919.1"/>
    <property type="molecule type" value="Genomic_DNA"/>
</dbReference>
<dbReference type="GeneID" id="36577186"/>
<evidence type="ECO:0000256" key="4">
    <source>
        <dbReference type="ARBA" id="ARBA00007495"/>
    </source>
</evidence>
<evidence type="ECO:0000256" key="13">
    <source>
        <dbReference type="SAM" id="SignalP"/>
    </source>
</evidence>
<dbReference type="SMART" id="SM00633">
    <property type="entry name" value="Glyco_10"/>
    <property type="match status" value="1"/>
</dbReference>
<proteinExistence type="inferred from homology"/>
<dbReference type="PANTHER" id="PTHR31490">
    <property type="entry name" value="GLYCOSYL HYDROLASE"/>
    <property type="match status" value="1"/>
</dbReference>
<dbReference type="PRINTS" id="PR00134">
    <property type="entry name" value="GLHYDRLASE10"/>
</dbReference>
<gene>
    <name evidence="15" type="ORF">M430DRAFT_64406</name>
</gene>
<evidence type="ECO:0000256" key="12">
    <source>
        <dbReference type="RuleBase" id="RU361174"/>
    </source>
</evidence>
<feature type="active site" description="Nucleophile" evidence="11">
    <location>
        <position position="252"/>
    </location>
</feature>
<dbReference type="OrthoDB" id="3055998at2759"/>
<dbReference type="GO" id="GO:0005576">
    <property type="term" value="C:extracellular region"/>
    <property type="evidence" value="ECO:0007669"/>
    <property type="project" value="UniProtKB-SubCell"/>
</dbReference>
<evidence type="ECO:0000256" key="10">
    <source>
        <dbReference type="ARBA" id="ARBA00023326"/>
    </source>
</evidence>
<dbReference type="PROSITE" id="PS51760">
    <property type="entry name" value="GH10_2"/>
    <property type="match status" value="1"/>
</dbReference>
<dbReference type="GO" id="GO:0031176">
    <property type="term" value="F:endo-1,4-beta-xylanase activity"/>
    <property type="evidence" value="ECO:0007669"/>
    <property type="project" value="UniProtKB-EC"/>
</dbReference>
<dbReference type="Pfam" id="PF00331">
    <property type="entry name" value="Glyco_hydro_10"/>
    <property type="match status" value="1"/>
</dbReference>
<comment type="pathway">
    <text evidence="3">Glycan degradation; xylan degradation.</text>
</comment>